<accession>A0ABR2PBW7</accession>
<dbReference type="EMBL" id="JBBPBN010000068">
    <property type="protein sequence ID" value="KAK8985771.1"/>
    <property type="molecule type" value="Genomic_DNA"/>
</dbReference>
<proteinExistence type="predicted"/>
<protein>
    <recommendedName>
        <fullName evidence="3">Retrotransposon gag domain-containing protein</fullName>
    </recommendedName>
</protein>
<sequence>MCILPLEGRHICVGIRALGYDPRIRTILALHNIDEHKLECAIPMLANEALSWWETTTLTAPTEKITWKFFVEEFKKKYISEQYLNDLYIKTENDKCQKFTDGLNDELGPMFTAMEIEDFQILVNRAIATKAKMKVVERRKGGSRSDNRKQKMDDRS</sequence>
<evidence type="ECO:0000313" key="2">
    <source>
        <dbReference type="Proteomes" id="UP001396334"/>
    </source>
</evidence>
<organism evidence="1 2">
    <name type="scientific">Hibiscus sabdariffa</name>
    <name type="common">roselle</name>
    <dbReference type="NCBI Taxonomy" id="183260"/>
    <lineage>
        <taxon>Eukaryota</taxon>
        <taxon>Viridiplantae</taxon>
        <taxon>Streptophyta</taxon>
        <taxon>Embryophyta</taxon>
        <taxon>Tracheophyta</taxon>
        <taxon>Spermatophyta</taxon>
        <taxon>Magnoliopsida</taxon>
        <taxon>eudicotyledons</taxon>
        <taxon>Gunneridae</taxon>
        <taxon>Pentapetalae</taxon>
        <taxon>rosids</taxon>
        <taxon>malvids</taxon>
        <taxon>Malvales</taxon>
        <taxon>Malvaceae</taxon>
        <taxon>Malvoideae</taxon>
        <taxon>Hibiscus</taxon>
    </lineage>
</organism>
<comment type="caution">
    <text evidence="1">The sequence shown here is derived from an EMBL/GenBank/DDBJ whole genome shotgun (WGS) entry which is preliminary data.</text>
</comment>
<dbReference type="Proteomes" id="UP001396334">
    <property type="component" value="Unassembled WGS sequence"/>
</dbReference>
<reference evidence="1 2" key="1">
    <citation type="journal article" date="2024" name="G3 (Bethesda)">
        <title>Genome assembly of Hibiscus sabdariffa L. provides insights into metabolisms of medicinal natural products.</title>
        <authorList>
            <person name="Kim T."/>
        </authorList>
    </citation>
    <scope>NUCLEOTIDE SEQUENCE [LARGE SCALE GENOMIC DNA]</scope>
    <source>
        <strain evidence="1">TK-2024</strain>
        <tissue evidence="1">Old leaves</tissue>
    </source>
</reference>
<evidence type="ECO:0000313" key="1">
    <source>
        <dbReference type="EMBL" id="KAK8985771.1"/>
    </source>
</evidence>
<name>A0ABR2PBW7_9ROSI</name>
<keyword evidence="2" id="KW-1185">Reference proteome</keyword>
<evidence type="ECO:0008006" key="3">
    <source>
        <dbReference type="Google" id="ProtNLM"/>
    </source>
</evidence>
<gene>
    <name evidence="1" type="ORF">V6N11_021624</name>
</gene>